<reference evidence="1 2" key="1">
    <citation type="submission" date="2022-09" db="EMBL/GenBank/DDBJ databases">
        <title>Chelativorans salina sp. nov., a novel slightly halophilic bacterium isolated from a saline lake sediment enrichment.</title>
        <authorList>
            <person name="Gao L."/>
            <person name="Fang B.-Z."/>
            <person name="Li W.-J."/>
        </authorList>
    </citation>
    <scope>NUCLEOTIDE SEQUENCE [LARGE SCALE GENOMIC DNA]</scope>
    <source>
        <strain evidence="1 2">EGI FJ00035</strain>
    </source>
</reference>
<keyword evidence="2" id="KW-1185">Reference proteome</keyword>
<name>A0ABT2LIL0_9HYPH</name>
<dbReference type="SUPFAM" id="SSF46785">
    <property type="entry name" value="Winged helix' DNA-binding domain"/>
    <property type="match status" value="1"/>
</dbReference>
<evidence type="ECO:0000313" key="1">
    <source>
        <dbReference type="EMBL" id="MCT7374410.1"/>
    </source>
</evidence>
<accession>A0ABT2LIL0</accession>
<dbReference type="EMBL" id="JAOCZP010000001">
    <property type="protein sequence ID" value="MCT7374410.1"/>
    <property type="molecule type" value="Genomic_DNA"/>
</dbReference>
<protein>
    <submittedName>
        <fullName evidence="1">MarR family transcriptional regulator</fullName>
    </submittedName>
</protein>
<sequence>MDNGEVYLRAMMSLVARQTFTPERLAEVVAPQSNLKSLEAFNLCDGTNTQKEIATKLGIDAGQFSRMIKRWIEEGILIRVTQEGNVKPVHVYPIPDRLLQNARKKGSD</sequence>
<proteinExistence type="predicted"/>
<dbReference type="Gene3D" id="1.10.10.10">
    <property type="entry name" value="Winged helix-like DNA-binding domain superfamily/Winged helix DNA-binding domain"/>
    <property type="match status" value="1"/>
</dbReference>
<dbReference type="Proteomes" id="UP001320831">
    <property type="component" value="Unassembled WGS sequence"/>
</dbReference>
<dbReference type="InterPro" id="IPR036388">
    <property type="entry name" value="WH-like_DNA-bd_sf"/>
</dbReference>
<organism evidence="1 2">
    <name type="scientific">Chelativorans salis</name>
    <dbReference type="NCBI Taxonomy" id="2978478"/>
    <lineage>
        <taxon>Bacteria</taxon>
        <taxon>Pseudomonadati</taxon>
        <taxon>Pseudomonadota</taxon>
        <taxon>Alphaproteobacteria</taxon>
        <taxon>Hyphomicrobiales</taxon>
        <taxon>Phyllobacteriaceae</taxon>
        <taxon>Chelativorans</taxon>
    </lineage>
</organism>
<evidence type="ECO:0000313" key="2">
    <source>
        <dbReference type="Proteomes" id="UP001320831"/>
    </source>
</evidence>
<dbReference type="InterPro" id="IPR036390">
    <property type="entry name" value="WH_DNA-bd_sf"/>
</dbReference>
<comment type="caution">
    <text evidence="1">The sequence shown here is derived from an EMBL/GenBank/DDBJ whole genome shotgun (WGS) entry which is preliminary data.</text>
</comment>
<dbReference type="RefSeq" id="WP_260900804.1">
    <property type="nucleotide sequence ID" value="NZ_JAOCZP010000001.1"/>
</dbReference>
<gene>
    <name evidence="1" type="ORF">N5A92_05110</name>
</gene>